<dbReference type="EMBL" id="JAWJZB010000007">
    <property type="protein sequence ID" value="MDV5088597.1"/>
    <property type="molecule type" value="Genomic_DNA"/>
</dbReference>
<evidence type="ECO:0000313" key="2">
    <source>
        <dbReference type="Proteomes" id="UP001272515"/>
    </source>
</evidence>
<dbReference type="InterPro" id="IPR011067">
    <property type="entry name" value="Plasmid_toxin/cell-grow_inhib"/>
</dbReference>
<organism evidence="1 2">
    <name type="scientific">Veillonella absiana</name>
    <dbReference type="NCBI Taxonomy" id="3079305"/>
    <lineage>
        <taxon>Bacteria</taxon>
        <taxon>Bacillati</taxon>
        <taxon>Bacillota</taxon>
        <taxon>Negativicutes</taxon>
        <taxon>Veillonellales</taxon>
        <taxon>Veillonellaceae</taxon>
        <taxon>Veillonella</taxon>
    </lineage>
</organism>
<gene>
    <name evidence="1" type="ORF">RVY80_07050</name>
</gene>
<accession>A0ABU3Z9K5</accession>
<protein>
    <submittedName>
        <fullName evidence="1">Uncharacterized protein</fullName>
    </submittedName>
</protein>
<sequence length="194" mass="21694">MNLIQQPSTINFLSGSIIKVDFDSCINSEINGLHYAVAMNTSNNDNSSITVIPLLPLQPQEDPTLLHVNEVYLGDELFVLLNDRLSTTTKEINARIKEERNLLGSECFILPKDTLNESLGTIKKLESKRSVNKQMVDEINAFKQGCVATINQITDIKITSIVAPKDEFDVEYEVTLSPSAMQLIKSNYNFLTNI</sequence>
<keyword evidence="2" id="KW-1185">Reference proteome</keyword>
<dbReference type="Proteomes" id="UP001272515">
    <property type="component" value="Unassembled WGS sequence"/>
</dbReference>
<reference evidence="1 2" key="1">
    <citation type="submission" date="2023-10" db="EMBL/GenBank/DDBJ databases">
        <title>Veillonella sp. nov., isolated from a pig farm feces dump.</title>
        <authorList>
            <person name="Chang Y.-H."/>
        </authorList>
    </citation>
    <scope>NUCLEOTIDE SEQUENCE [LARGE SCALE GENOMIC DNA]</scope>
    <source>
        <strain evidence="1 2">YH-vei2233</strain>
    </source>
</reference>
<name>A0ABU3Z9K5_9FIRM</name>
<dbReference type="Gene3D" id="2.30.30.110">
    <property type="match status" value="1"/>
</dbReference>
<dbReference type="RefSeq" id="WP_317330057.1">
    <property type="nucleotide sequence ID" value="NZ_JAWJZA010000006.1"/>
</dbReference>
<proteinExistence type="predicted"/>
<comment type="caution">
    <text evidence="1">The sequence shown here is derived from an EMBL/GenBank/DDBJ whole genome shotgun (WGS) entry which is preliminary data.</text>
</comment>
<evidence type="ECO:0000313" key="1">
    <source>
        <dbReference type="EMBL" id="MDV5088597.1"/>
    </source>
</evidence>